<feature type="coiled-coil region" evidence="3">
    <location>
        <begin position="10"/>
        <end position="37"/>
    </location>
</feature>
<keyword evidence="3" id="KW-0175">Coiled coil</keyword>
<dbReference type="HOGENOM" id="CLU_113004_1_1_1"/>
<dbReference type="PANTHER" id="PTHR13303">
    <property type="entry name" value="PREFOLDIN SUBUNIT 2"/>
    <property type="match status" value="1"/>
</dbReference>
<comment type="similarity">
    <text evidence="1">Belongs to the prefoldin subunit beta family.</text>
</comment>
<reference evidence="4 5" key="1">
    <citation type="journal article" date="2012" name="Eukaryot. Cell">
        <title>Draft genome sequence of Wickerhamomyces ciferrii NRRL Y-1031 F-60-10.</title>
        <authorList>
            <person name="Schneider J."/>
            <person name="Andrea H."/>
            <person name="Blom J."/>
            <person name="Jaenicke S."/>
            <person name="Ruckert C."/>
            <person name="Schorsch C."/>
            <person name="Szczepanowski R."/>
            <person name="Farwick M."/>
            <person name="Goesmann A."/>
            <person name="Puhler A."/>
            <person name="Schaffer S."/>
            <person name="Tauch A."/>
            <person name="Kohler T."/>
            <person name="Brinkrolf K."/>
        </authorList>
    </citation>
    <scope>NUCLEOTIDE SEQUENCE [LARGE SCALE GENOMIC DNA]</scope>
    <source>
        <strain evidence="5">ATCC 14091 / BCRC 22168 / CBS 111 / JCM 3599 / NBRC 0793 / NRRL Y-1031 F-60-10</strain>
    </source>
</reference>
<dbReference type="InterPro" id="IPR002777">
    <property type="entry name" value="PFD_beta-like"/>
</dbReference>
<dbReference type="InterPro" id="IPR009053">
    <property type="entry name" value="Prefoldin"/>
</dbReference>
<dbReference type="InterPro" id="IPR027235">
    <property type="entry name" value="PFD2"/>
</dbReference>
<dbReference type="Pfam" id="PF01920">
    <property type="entry name" value="Prefoldin_2"/>
    <property type="match status" value="1"/>
</dbReference>
<gene>
    <name evidence="4" type="ORF">BN7_450</name>
</gene>
<dbReference type="InParanoid" id="K0KDD2"/>
<dbReference type="SUPFAM" id="SSF46579">
    <property type="entry name" value="Prefoldin"/>
    <property type="match status" value="1"/>
</dbReference>
<dbReference type="AlphaFoldDB" id="K0KDD2"/>
<evidence type="ECO:0000313" key="5">
    <source>
        <dbReference type="Proteomes" id="UP000009328"/>
    </source>
</evidence>
<protein>
    <submittedName>
        <fullName evidence="4">Prefoldin subunit 2</fullName>
    </submittedName>
</protein>
<name>K0KDD2_WICCF</name>
<dbReference type="GO" id="GO:0051082">
    <property type="term" value="F:unfolded protein binding"/>
    <property type="evidence" value="ECO:0007669"/>
    <property type="project" value="InterPro"/>
</dbReference>
<evidence type="ECO:0000256" key="2">
    <source>
        <dbReference type="ARBA" id="ARBA00023186"/>
    </source>
</evidence>
<comment type="caution">
    <text evidence="4">The sequence shown here is derived from an EMBL/GenBank/DDBJ whole genome shotgun (WGS) entry which is preliminary data.</text>
</comment>
<dbReference type="eggNOG" id="KOG4098">
    <property type="taxonomic scope" value="Eukaryota"/>
</dbReference>
<accession>K0KDD2</accession>
<evidence type="ECO:0000313" key="4">
    <source>
        <dbReference type="EMBL" id="CCH40916.1"/>
    </source>
</evidence>
<keyword evidence="5" id="KW-1185">Reference proteome</keyword>
<dbReference type="EMBL" id="CAIF01000007">
    <property type="protein sequence ID" value="CCH40916.1"/>
    <property type="molecule type" value="Genomic_DNA"/>
</dbReference>
<dbReference type="Gene3D" id="1.10.287.370">
    <property type="match status" value="1"/>
</dbReference>
<dbReference type="STRING" id="1206466.K0KDD2"/>
<dbReference type="FunCoup" id="K0KDD2">
    <property type="interactions" value="761"/>
</dbReference>
<sequence length="109" mass="12777">MSQKNTEVKYNQYQTTINELTSKINQLKSDQEEHKIVIETLSKTSEERRCFRMIGGALIEKTVGETKPVLDLKFQNISKTLDSLTNELTKIINEFEKWKKDENIKIIKQ</sequence>
<keyword evidence="2" id="KW-0143">Chaperone</keyword>
<feature type="coiled-coil region" evidence="3">
    <location>
        <begin position="74"/>
        <end position="101"/>
    </location>
</feature>
<evidence type="ECO:0000256" key="3">
    <source>
        <dbReference type="SAM" id="Coils"/>
    </source>
</evidence>
<organism evidence="4 5">
    <name type="scientific">Wickerhamomyces ciferrii (strain ATCC 14091 / BCRC 22168 / CBS 111 / JCM 3599 / NBRC 0793 / NRRL Y-1031 F-60-10)</name>
    <name type="common">Yeast</name>
    <name type="synonym">Pichia ciferrii</name>
    <dbReference type="NCBI Taxonomy" id="1206466"/>
    <lineage>
        <taxon>Eukaryota</taxon>
        <taxon>Fungi</taxon>
        <taxon>Dikarya</taxon>
        <taxon>Ascomycota</taxon>
        <taxon>Saccharomycotina</taxon>
        <taxon>Saccharomycetes</taxon>
        <taxon>Phaffomycetales</taxon>
        <taxon>Wickerhamomycetaceae</taxon>
        <taxon>Wickerhamomyces</taxon>
    </lineage>
</organism>
<dbReference type="GO" id="GO:0006457">
    <property type="term" value="P:protein folding"/>
    <property type="evidence" value="ECO:0007669"/>
    <property type="project" value="InterPro"/>
</dbReference>
<proteinExistence type="inferred from homology"/>
<evidence type="ECO:0000256" key="1">
    <source>
        <dbReference type="ARBA" id="ARBA00008045"/>
    </source>
</evidence>
<dbReference type="Proteomes" id="UP000009328">
    <property type="component" value="Unassembled WGS sequence"/>
</dbReference>
<dbReference type="GO" id="GO:0016272">
    <property type="term" value="C:prefoldin complex"/>
    <property type="evidence" value="ECO:0007669"/>
    <property type="project" value="InterPro"/>
</dbReference>